<evidence type="ECO:0000313" key="16">
    <source>
        <dbReference type="Proteomes" id="UP000286976"/>
    </source>
</evidence>
<evidence type="ECO:0000256" key="4">
    <source>
        <dbReference type="ARBA" id="ARBA00022496"/>
    </source>
</evidence>
<dbReference type="GO" id="GO:0009279">
    <property type="term" value="C:cell outer membrane"/>
    <property type="evidence" value="ECO:0007669"/>
    <property type="project" value="UniProtKB-SubCell"/>
</dbReference>
<dbReference type="AlphaFoldDB" id="A0A432WTJ3"/>
<keyword evidence="15" id="KW-0675">Receptor</keyword>
<evidence type="ECO:0000256" key="9">
    <source>
        <dbReference type="ARBA" id="ARBA00023237"/>
    </source>
</evidence>
<organism evidence="15 16">
    <name type="scientific">Aliidiomarina taiwanensis</name>
    <dbReference type="NCBI Taxonomy" id="946228"/>
    <lineage>
        <taxon>Bacteria</taxon>
        <taxon>Pseudomonadati</taxon>
        <taxon>Pseudomonadota</taxon>
        <taxon>Gammaproteobacteria</taxon>
        <taxon>Alteromonadales</taxon>
        <taxon>Idiomarinaceae</taxon>
        <taxon>Aliidiomarina</taxon>
    </lineage>
</organism>
<dbReference type="InterPro" id="IPR012910">
    <property type="entry name" value="Plug_dom"/>
</dbReference>
<dbReference type="InterPro" id="IPR037066">
    <property type="entry name" value="Plug_dom_sf"/>
</dbReference>
<proteinExistence type="inferred from homology"/>
<dbReference type="Pfam" id="PF00593">
    <property type="entry name" value="TonB_dep_Rec_b-barrel"/>
    <property type="match status" value="1"/>
</dbReference>
<gene>
    <name evidence="15" type="ORF">CWE15_11670</name>
</gene>
<keyword evidence="3 10" id="KW-1134">Transmembrane beta strand</keyword>
<keyword evidence="2 10" id="KW-0813">Transport</keyword>
<dbReference type="RefSeq" id="WP_126758254.1">
    <property type="nucleotide sequence ID" value="NZ_PIPQ01000015.1"/>
</dbReference>
<evidence type="ECO:0000256" key="7">
    <source>
        <dbReference type="ARBA" id="ARBA00023077"/>
    </source>
</evidence>
<dbReference type="Gene3D" id="3.55.50.30">
    <property type="match status" value="1"/>
</dbReference>
<protein>
    <submittedName>
        <fullName evidence="15">TonB-dependent receptor</fullName>
    </submittedName>
</protein>
<evidence type="ECO:0000313" key="15">
    <source>
        <dbReference type="EMBL" id="RUO37086.1"/>
    </source>
</evidence>
<reference evidence="15 16" key="1">
    <citation type="journal article" date="2011" name="Front. Microbiol.">
        <title>Genomic signatures of strain selection and enhancement in Bacillus atrophaeus var. globigii, a historical biowarfare simulant.</title>
        <authorList>
            <person name="Gibbons H.S."/>
            <person name="Broomall S.M."/>
            <person name="McNew L.A."/>
            <person name="Daligault H."/>
            <person name="Chapman C."/>
            <person name="Bruce D."/>
            <person name="Karavis M."/>
            <person name="Krepps M."/>
            <person name="McGregor P.A."/>
            <person name="Hong C."/>
            <person name="Park K.H."/>
            <person name="Akmal A."/>
            <person name="Feldman A."/>
            <person name="Lin J.S."/>
            <person name="Chang W.E."/>
            <person name="Higgs B.W."/>
            <person name="Demirev P."/>
            <person name="Lindquist J."/>
            <person name="Liem A."/>
            <person name="Fochler E."/>
            <person name="Read T.D."/>
            <person name="Tapia R."/>
            <person name="Johnson S."/>
            <person name="Bishop-Lilly K.A."/>
            <person name="Detter C."/>
            <person name="Han C."/>
            <person name="Sozhamannan S."/>
            <person name="Rosenzweig C.N."/>
            <person name="Skowronski E.W."/>
        </authorList>
    </citation>
    <scope>NUCLEOTIDE SEQUENCE [LARGE SCALE GENOMIC DNA]</scope>
    <source>
        <strain evidence="15 16">AIT1</strain>
    </source>
</reference>
<keyword evidence="16" id="KW-1185">Reference proteome</keyword>
<evidence type="ECO:0000259" key="14">
    <source>
        <dbReference type="SMART" id="SM00965"/>
    </source>
</evidence>
<dbReference type="Pfam" id="PF07715">
    <property type="entry name" value="Plug"/>
    <property type="match status" value="1"/>
</dbReference>
<evidence type="ECO:0000256" key="2">
    <source>
        <dbReference type="ARBA" id="ARBA00022448"/>
    </source>
</evidence>
<feature type="chain" id="PRO_5019558519" evidence="13">
    <location>
        <begin position="30"/>
        <end position="1017"/>
    </location>
</feature>
<keyword evidence="6" id="KW-0408">Iron</keyword>
<feature type="compositionally biased region" description="Polar residues" evidence="12">
    <location>
        <begin position="638"/>
        <end position="655"/>
    </location>
</feature>
<evidence type="ECO:0000256" key="12">
    <source>
        <dbReference type="SAM" id="MobiDB-lite"/>
    </source>
</evidence>
<evidence type="ECO:0000256" key="5">
    <source>
        <dbReference type="ARBA" id="ARBA00022692"/>
    </source>
</evidence>
<keyword evidence="8 10" id="KW-0472">Membrane</keyword>
<dbReference type="OrthoDB" id="176248at2"/>
<name>A0A432WTJ3_9GAMM</name>
<dbReference type="SMART" id="SM00965">
    <property type="entry name" value="STN"/>
    <property type="match status" value="1"/>
</dbReference>
<dbReference type="EMBL" id="PIPQ01000015">
    <property type="protein sequence ID" value="RUO37086.1"/>
    <property type="molecule type" value="Genomic_DNA"/>
</dbReference>
<dbReference type="Gene3D" id="2.40.170.20">
    <property type="entry name" value="TonB-dependent receptor, beta-barrel domain"/>
    <property type="match status" value="1"/>
</dbReference>
<evidence type="ECO:0000256" key="3">
    <source>
        <dbReference type="ARBA" id="ARBA00022452"/>
    </source>
</evidence>
<evidence type="ECO:0000256" key="11">
    <source>
        <dbReference type="RuleBase" id="RU003357"/>
    </source>
</evidence>
<feature type="domain" description="Secretin/TonB short N-terminal" evidence="14">
    <location>
        <begin position="57"/>
        <end position="108"/>
    </location>
</feature>
<keyword evidence="4" id="KW-0406">Ion transport</keyword>
<dbReference type="SUPFAM" id="SSF56935">
    <property type="entry name" value="Porins"/>
    <property type="match status" value="1"/>
</dbReference>
<dbReference type="PROSITE" id="PS52016">
    <property type="entry name" value="TONB_DEPENDENT_REC_3"/>
    <property type="match status" value="1"/>
</dbReference>
<dbReference type="PANTHER" id="PTHR47234">
    <property type="match status" value="1"/>
</dbReference>
<keyword evidence="5 10" id="KW-0812">Transmembrane</keyword>
<feature type="region of interest" description="Disordered" evidence="12">
    <location>
        <begin position="635"/>
        <end position="655"/>
    </location>
</feature>
<evidence type="ECO:0000256" key="13">
    <source>
        <dbReference type="SAM" id="SignalP"/>
    </source>
</evidence>
<dbReference type="InterPro" id="IPR011662">
    <property type="entry name" value="Secretin/TonB_short_N"/>
</dbReference>
<dbReference type="InterPro" id="IPR039426">
    <property type="entry name" value="TonB-dep_rcpt-like"/>
</dbReference>
<sequence length="1017" mass="111232">MTTRSPKLSYLVRCTLLALGTSLAVPSMAAADTTHTIDIPAQSAASSLLEIAEEANVQIVFSPEALQAINAPAVAGEYTVLEAIRLSLANSNLEVVQQSEGIFVVRARAEGSSEAAASRKVERIRVVGSNIRGARSAGALPVTALSEEDIINTGAMSGDELLRAIPQIGDVAFNNERVIGGVNDARGDVSSINLRGIGTGYTLTTLNGRRLVLHPGTQTENYVPVATVNANTLPVRGLARLDVLRDGAAAVYGSDAIAGVVNYVLKDDVDSSEVSLSHGSTDGTSFSQTTLNGLTGLRFNNGRTYVSLSGAYYKRNGMMASERDYSASLDRRFHPDIPEEFQGNTSLDNRLLGSPWSIFTSDSMGQFHLEPTAHGNCEVAIDDVVCAVSGSIPRDLRYDAAPDRSMTSDVERLNAFAYLTHELDATTEIFAEALWYSAEAERIREQNHNLTAQRFVVSADAAYNPFGEDVKIRNVRPVDVGQRRIVVDDYSYRLLTGVRGMLQHWDWETAALYSVANTLDTDYNRIRADKFQDAINQTDPNLAYNIFIGGNPLNVNNGVGRRNPQSVIDTFTVDVTRESETELALWDFKISSPEAFRVFDRDIGMAAGVEYRYESYKDIRDPLLSGAVPQVDGVTGEPLSTSNVLGSSSTPSASGDRSVVSAFVELDVPLHTSLDMQLAARYENFSDVGSVVKPKVALSWIPHDMVQFRAAYAEGFRAPNLPQVVEEGVSRSNTRTDPVTDSRYGVTEIRGGNDQLKPEDSTHISYGVVFAPTSDLMFTLDWWDIEQEGIVGVLHSQTHLLYDALLRSQGSQNDAVVRDDEGFVLYIENQYSNLNPRKIQGMDASARYTIRTDMGRFDVKANVARLTKFEQTPDARSALVLAAQAEGNPAVPDDIAVLGAGDLLGMNGNPEWRATTSVNWRLNQWSVHARMKYVGSFESSWVRSNGKNLPVPSWTTYDLLASYELSSNSWADSTRLRLGVRNLADKKPPVNSGSFGYISDVHSNRGRYVYADVTFRF</sequence>
<comment type="subcellular location">
    <subcellularLocation>
        <location evidence="1 10">Cell outer membrane</location>
        <topology evidence="1 10">Multi-pass membrane protein</topology>
    </subcellularLocation>
</comment>
<keyword evidence="7 11" id="KW-0798">TonB box</keyword>
<evidence type="ECO:0000256" key="8">
    <source>
        <dbReference type="ARBA" id="ARBA00023136"/>
    </source>
</evidence>
<evidence type="ECO:0000256" key="6">
    <source>
        <dbReference type="ARBA" id="ARBA00023004"/>
    </source>
</evidence>
<evidence type="ECO:0000256" key="1">
    <source>
        <dbReference type="ARBA" id="ARBA00004571"/>
    </source>
</evidence>
<keyword evidence="9 10" id="KW-0998">Cell outer membrane</keyword>
<dbReference type="Gene3D" id="2.170.130.10">
    <property type="entry name" value="TonB-dependent receptor, plug domain"/>
    <property type="match status" value="1"/>
</dbReference>
<evidence type="ECO:0000256" key="10">
    <source>
        <dbReference type="PROSITE-ProRule" id="PRU01360"/>
    </source>
</evidence>
<feature type="signal peptide" evidence="13">
    <location>
        <begin position="1"/>
        <end position="29"/>
    </location>
</feature>
<dbReference type="InterPro" id="IPR036942">
    <property type="entry name" value="Beta-barrel_TonB_sf"/>
</dbReference>
<keyword evidence="13" id="KW-0732">Signal</keyword>
<dbReference type="GO" id="GO:0006826">
    <property type="term" value="P:iron ion transport"/>
    <property type="evidence" value="ECO:0007669"/>
    <property type="project" value="UniProtKB-KW"/>
</dbReference>
<dbReference type="InterPro" id="IPR000531">
    <property type="entry name" value="Beta-barrel_TonB"/>
</dbReference>
<accession>A0A432WTJ3</accession>
<comment type="caution">
    <text evidence="15">The sequence shown here is derived from an EMBL/GenBank/DDBJ whole genome shotgun (WGS) entry which is preliminary data.</text>
</comment>
<dbReference type="PANTHER" id="PTHR47234:SF2">
    <property type="entry name" value="TONB-DEPENDENT RECEPTOR"/>
    <property type="match status" value="1"/>
</dbReference>
<dbReference type="Proteomes" id="UP000286976">
    <property type="component" value="Unassembled WGS sequence"/>
</dbReference>
<comment type="similarity">
    <text evidence="10 11">Belongs to the TonB-dependent receptor family.</text>
</comment>
<keyword evidence="4" id="KW-0410">Iron transport</keyword>